<dbReference type="InterPro" id="IPR036152">
    <property type="entry name" value="Asp/glu_Ase-like_sf"/>
</dbReference>
<dbReference type="Proteomes" id="UP000033393">
    <property type="component" value="Unassembled WGS sequence"/>
</dbReference>
<dbReference type="InterPro" id="IPR027474">
    <property type="entry name" value="L-asparaginase_N"/>
</dbReference>
<dbReference type="PATRIC" id="fig|68170.10.peg.2542"/>
<dbReference type="PROSITE" id="PS51732">
    <property type="entry name" value="ASN_GLN_ASE_3"/>
    <property type="match status" value="1"/>
</dbReference>
<feature type="domain" description="L-asparaginase N-terminal" evidence="2">
    <location>
        <begin position="2"/>
        <end position="152"/>
    </location>
</feature>
<dbReference type="GO" id="GO:0004067">
    <property type="term" value="F:asparaginase activity"/>
    <property type="evidence" value="ECO:0007669"/>
    <property type="project" value="UniProtKB-UniRule"/>
</dbReference>
<evidence type="ECO:0000313" key="4">
    <source>
        <dbReference type="Proteomes" id="UP000033393"/>
    </source>
</evidence>
<feature type="binding site" evidence="1">
    <location>
        <position position="52"/>
    </location>
    <ligand>
        <name>substrate</name>
    </ligand>
</feature>
<evidence type="ECO:0000313" key="3">
    <source>
        <dbReference type="EMBL" id="KJK33530.1"/>
    </source>
</evidence>
<dbReference type="PIRSF" id="PIRSF500176">
    <property type="entry name" value="L_ASNase"/>
    <property type="match status" value="1"/>
</dbReference>
<dbReference type="SUPFAM" id="SSF53774">
    <property type="entry name" value="Glutaminase/Asparaginase"/>
    <property type="match status" value="1"/>
</dbReference>
<evidence type="ECO:0000256" key="1">
    <source>
        <dbReference type="PIRSR" id="PIRSR001220-2"/>
    </source>
</evidence>
<keyword evidence="4" id="KW-1185">Reference proteome</keyword>
<proteinExistence type="predicted"/>
<name>A0A0F0GBM2_LENAE</name>
<dbReference type="Pfam" id="PF00710">
    <property type="entry name" value="Asparaginase"/>
    <property type="match status" value="1"/>
</dbReference>
<dbReference type="EMBL" id="JYJG01000527">
    <property type="protein sequence ID" value="KJK33530.1"/>
    <property type="molecule type" value="Genomic_DNA"/>
</dbReference>
<dbReference type="InterPro" id="IPR037152">
    <property type="entry name" value="L-asparaginase_N_sf"/>
</dbReference>
<evidence type="ECO:0000259" key="2">
    <source>
        <dbReference type="Pfam" id="PF00710"/>
    </source>
</evidence>
<comment type="caution">
    <text evidence="3">The sequence shown here is derived from an EMBL/GenBank/DDBJ whole genome shotgun (WGS) entry which is preliminary data.</text>
</comment>
<dbReference type="RefSeq" id="WP_045318111.1">
    <property type="nucleotide sequence ID" value="NZ_JYJG01000527.1"/>
</dbReference>
<feature type="binding site" evidence="1">
    <location>
        <begin position="81"/>
        <end position="82"/>
    </location>
    <ligand>
        <name>substrate</name>
    </ligand>
</feature>
<protein>
    <recommendedName>
        <fullName evidence="2">L-asparaginase N-terminal domain-containing protein</fullName>
    </recommendedName>
</protein>
<dbReference type="Gene3D" id="3.40.50.1170">
    <property type="entry name" value="L-asparaginase, N-terminal domain"/>
    <property type="match status" value="1"/>
</dbReference>
<reference evidence="3 4" key="1">
    <citation type="submission" date="2015-02" db="EMBL/GenBank/DDBJ databases">
        <authorList>
            <person name="Ju K.-S."/>
            <person name="Doroghazi J.R."/>
            <person name="Metcalf W."/>
        </authorList>
    </citation>
    <scope>NUCLEOTIDE SEQUENCE [LARGE SCALE GENOMIC DNA]</scope>
    <source>
        <strain evidence="3 4">NRRL B-16140</strain>
    </source>
</reference>
<dbReference type="InterPro" id="IPR006034">
    <property type="entry name" value="Asparaginase/glutaminase-like"/>
</dbReference>
<accession>A0A0F0GBM2</accession>
<dbReference type="OrthoDB" id="9788068at2"/>
<sequence length="157" mass="17081">MRIHVITTGGSLDVEYTLQGTFAIGPPVVASLLERARTQHEITLESLCRKDSATLDDTDRDLIRHRVQETDAEHVLVTHGTDTMTNTAEHLRTITGKVIVVTGAMQPARMTDSDAPFNLGLAVAALQTLPHGVYIAMSGRIFPAGHARKDRARGVFV</sequence>
<dbReference type="PIRSF" id="PIRSF001220">
    <property type="entry name" value="L-ASNase_gatD"/>
    <property type="match status" value="1"/>
</dbReference>
<organism evidence="3 4">
    <name type="scientific">Lentzea aerocolonigenes</name>
    <name type="common">Lechevalieria aerocolonigenes</name>
    <name type="synonym">Saccharothrix aerocolonigenes</name>
    <dbReference type="NCBI Taxonomy" id="68170"/>
    <lineage>
        <taxon>Bacteria</taxon>
        <taxon>Bacillati</taxon>
        <taxon>Actinomycetota</taxon>
        <taxon>Actinomycetes</taxon>
        <taxon>Pseudonocardiales</taxon>
        <taxon>Pseudonocardiaceae</taxon>
        <taxon>Lentzea</taxon>
    </lineage>
</organism>
<dbReference type="PRINTS" id="PR00139">
    <property type="entry name" value="ASNGLNASE"/>
</dbReference>
<gene>
    <name evidence="3" type="ORF">UK23_45680</name>
</gene>
<dbReference type="AlphaFoldDB" id="A0A0F0GBM2"/>